<keyword evidence="2 3" id="KW-0479">Metal-binding</keyword>
<sequence>MTETVADTVIEAPETDYDPFALESLQNVHEMDGRCRELAPVVYVKKYDYYAITRYAEIKKALRDPRTFSSTSRPFYAPSPFRPRILILEDPPEHNRSKGAVLKVLNEENLQRMEAYFKDWAEQLVDRLLADGPVEIDAFRELSVAFVLKVFPDVLGLPEEGREALLKFGDAVFNVFGPDSELQRQKLARGAEGQEWVEANTAKELQAEGSIGWMLYQQAEEGKITETEAQQILKSIFAAGFDTTTASIASMIRAFADNPGEWQKLRENPELVDNAWEEAIRYYPASRYGGRWAKKETVLGGVRIPEGAKILTMWLGAGRDGRQYENPDEFHVDREMKGGHLSFGFGIHTCAGQGVARLEARTLLRALVERVERIELVGEPVQAVNYQAFGHEKVPVRLTPARR</sequence>
<dbReference type="SUPFAM" id="SSF48264">
    <property type="entry name" value="Cytochrome P450"/>
    <property type="match status" value="1"/>
</dbReference>
<evidence type="ECO:0000256" key="3">
    <source>
        <dbReference type="RuleBase" id="RU000461"/>
    </source>
</evidence>
<dbReference type="GO" id="GO:0020037">
    <property type="term" value="F:heme binding"/>
    <property type="evidence" value="ECO:0007669"/>
    <property type="project" value="InterPro"/>
</dbReference>
<dbReference type="PANTHER" id="PTHR46696:SF1">
    <property type="entry name" value="CYTOCHROME P450 YJIB-RELATED"/>
    <property type="match status" value="1"/>
</dbReference>
<keyword evidence="2 3" id="KW-0408">Iron</keyword>
<dbReference type="InterPro" id="IPR002401">
    <property type="entry name" value="Cyt_P450_E_grp-I"/>
</dbReference>
<dbReference type="Gene3D" id="1.10.630.10">
    <property type="entry name" value="Cytochrome P450"/>
    <property type="match status" value="1"/>
</dbReference>
<dbReference type="InterPro" id="IPR017972">
    <property type="entry name" value="Cyt_P450_CS"/>
</dbReference>
<dbReference type="EMBL" id="BMEQ01000002">
    <property type="protein sequence ID" value="GGG47416.1"/>
    <property type="molecule type" value="Genomic_DNA"/>
</dbReference>
<protein>
    <submittedName>
        <fullName evidence="4">Cytochrome P450</fullName>
    </submittedName>
</protein>
<name>A0A917LNU5_9MICC</name>
<dbReference type="InterPro" id="IPR036396">
    <property type="entry name" value="Cyt_P450_sf"/>
</dbReference>
<gene>
    <name evidence="4" type="ORF">GCM10011374_07270</name>
</gene>
<evidence type="ECO:0000313" key="5">
    <source>
        <dbReference type="Proteomes" id="UP000638848"/>
    </source>
</evidence>
<dbReference type="GO" id="GO:0004497">
    <property type="term" value="F:monooxygenase activity"/>
    <property type="evidence" value="ECO:0007669"/>
    <property type="project" value="UniProtKB-KW"/>
</dbReference>
<evidence type="ECO:0000313" key="4">
    <source>
        <dbReference type="EMBL" id="GGG47416.1"/>
    </source>
</evidence>
<organism evidence="4 5">
    <name type="scientific">Kocuria dechangensis</name>
    <dbReference type="NCBI Taxonomy" id="1176249"/>
    <lineage>
        <taxon>Bacteria</taxon>
        <taxon>Bacillati</taxon>
        <taxon>Actinomycetota</taxon>
        <taxon>Actinomycetes</taxon>
        <taxon>Micrococcales</taxon>
        <taxon>Micrococcaceae</taxon>
        <taxon>Kocuria</taxon>
    </lineage>
</organism>
<dbReference type="Pfam" id="PF00067">
    <property type="entry name" value="p450"/>
    <property type="match status" value="1"/>
</dbReference>
<comment type="caution">
    <text evidence="4">The sequence shown here is derived from an EMBL/GenBank/DDBJ whole genome shotgun (WGS) entry which is preliminary data.</text>
</comment>
<accession>A0A917LNU5</accession>
<keyword evidence="3" id="KW-0560">Oxidoreductase</keyword>
<comment type="cofactor">
    <cofactor evidence="2">
        <name>heme</name>
        <dbReference type="ChEBI" id="CHEBI:30413"/>
    </cofactor>
</comment>
<dbReference type="PANTHER" id="PTHR46696">
    <property type="entry name" value="P450, PUTATIVE (EUROFUNG)-RELATED"/>
    <property type="match status" value="1"/>
</dbReference>
<feature type="binding site" description="axial binding residue" evidence="2">
    <location>
        <position position="350"/>
    </location>
    <ligand>
        <name>heme</name>
        <dbReference type="ChEBI" id="CHEBI:30413"/>
    </ligand>
    <ligandPart>
        <name>Fe</name>
        <dbReference type="ChEBI" id="CHEBI:18248"/>
    </ligandPart>
</feature>
<evidence type="ECO:0000256" key="1">
    <source>
        <dbReference type="ARBA" id="ARBA00010617"/>
    </source>
</evidence>
<comment type="similarity">
    <text evidence="1 3">Belongs to the cytochrome P450 family.</text>
</comment>
<keyword evidence="2 3" id="KW-0349">Heme</keyword>
<dbReference type="PROSITE" id="PS00086">
    <property type="entry name" value="CYTOCHROME_P450"/>
    <property type="match status" value="1"/>
</dbReference>
<dbReference type="InterPro" id="IPR001128">
    <property type="entry name" value="Cyt_P450"/>
</dbReference>
<dbReference type="GO" id="GO:0005506">
    <property type="term" value="F:iron ion binding"/>
    <property type="evidence" value="ECO:0007669"/>
    <property type="project" value="InterPro"/>
</dbReference>
<dbReference type="PRINTS" id="PR00463">
    <property type="entry name" value="EP450I"/>
</dbReference>
<dbReference type="AlphaFoldDB" id="A0A917LNU5"/>
<dbReference type="RefSeq" id="WP_188534450.1">
    <property type="nucleotide sequence ID" value="NZ_BMEQ01000002.1"/>
</dbReference>
<dbReference type="GO" id="GO:0016705">
    <property type="term" value="F:oxidoreductase activity, acting on paired donors, with incorporation or reduction of molecular oxygen"/>
    <property type="evidence" value="ECO:0007669"/>
    <property type="project" value="InterPro"/>
</dbReference>
<keyword evidence="5" id="KW-1185">Reference proteome</keyword>
<evidence type="ECO:0000256" key="2">
    <source>
        <dbReference type="PIRSR" id="PIRSR602401-1"/>
    </source>
</evidence>
<keyword evidence="3" id="KW-0503">Monooxygenase</keyword>
<dbReference type="Proteomes" id="UP000638848">
    <property type="component" value="Unassembled WGS sequence"/>
</dbReference>
<reference evidence="4" key="1">
    <citation type="journal article" date="2014" name="Int. J. Syst. Evol. Microbiol.">
        <title>Complete genome sequence of Corynebacterium casei LMG S-19264T (=DSM 44701T), isolated from a smear-ripened cheese.</title>
        <authorList>
            <consortium name="US DOE Joint Genome Institute (JGI-PGF)"/>
            <person name="Walter F."/>
            <person name="Albersmeier A."/>
            <person name="Kalinowski J."/>
            <person name="Ruckert C."/>
        </authorList>
    </citation>
    <scope>NUCLEOTIDE SEQUENCE</scope>
    <source>
        <strain evidence="4">CGMCC 1.12187</strain>
    </source>
</reference>
<proteinExistence type="inferred from homology"/>
<reference evidence="4" key="2">
    <citation type="submission" date="2020-09" db="EMBL/GenBank/DDBJ databases">
        <authorList>
            <person name="Sun Q."/>
            <person name="Zhou Y."/>
        </authorList>
    </citation>
    <scope>NUCLEOTIDE SEQUENCE</scope>
    <source>
        <strain evidence="4">CGMCC 1.12187</strain>
    </source>
</reference>